<evidence type="ECO:0000313" key="1">
    <source>
        <dbReference type="EMBL" id="ADQ41642.1"/>
    </source>
</evidence>
<keyword evidence="2" id="KW-1185">Reference proteome</keyword>
<dbReference type="RefSeq" id="WP_013433363.1">
    <property type="nucleotide sequence ID" value="NC_014721.1"/>
</dbReference>
<proteinExistence type="predicted"/>
<sequence>MNYEYMKEFISRVPTYKFAKQMGVHPSTIFRIKQGRKISPKLVIKMLELRPEGFEIEKFLGESK</sequence>
<evidence type="ECO:0008006" key="3">
    <source>
        <dbReference type="Google" id="ProtNLM"/>
    </source>
</evidence>
<dbReference type="HOGENOM" id="CLU_2859227_0_0_9"/>
<name>E4S684_CALA7</name>
<protein>
    <recommendedName>
        <fullName evidence="3">HTH cro/C1-type domain-containing protein</fullName>
    </recommendedName>
</protein>
<accession>E4S684</accession>
<reference key="1">
    <citation type="submission" date="2010-11" db="EMBL/GenBank/DDBJ databases">
        <title>Complete sequence of chromosome of Caldicellulosiruptor kristjanssonii 177R1B.</title>
        <authorList>
            <consortium name="US DOE Joint Genome Institute"/>
            <person name="Lucas S."/>
            <person name="Copeland A."/>
            <person name="Lapidus A."/>
            <person name="Cheng J.-F."/>
            <person name="Bruce D."/>
            <person name="Goodwin L."/>
            <person name="Pitluck S."/>
            <person name="Davenport K."/>
            <person name="Detter J.C."/>
            <person name="Han C."/>
            <person name="Tapia R."/>
            <person name="Land M."/>
            <person name="Hauser L."/>
            <person name="Jeffries C."/>
            <person name="Kyrpides N."/>
            <person name="Ivanova N."/>
            <person name="Mikhailova N."/>
            <person name="Blumer-Schuette S.E."/>
            <person name="Kelly R.M."/>
            <person name="Woyke T."/>
        </authorList>
    </citation>
    <scope>NUCLEOTIDE SEQUENCE</scope>
    <source>
        <strain>177R1B</strain>
    </source>
</reference>
<dbReference type="AlphaFoldDB" id="E4S684"/>
<evidence type="ECO:0000313" key="2">
    <source>
        <dbReference type="Proteomes" id="UP000009256"/>
    </source>
</evidence>
<dbReference type="KEGG" id="cki:Calkr_2179"/>
<dbReference type="Proteomes" id="UP000009256">
    <property type="component" value="Chromosome"/>
</dbReference>
<reference evidence="1 2" key="2">
    <citation type="journal article" date="2011" name="J. Bacteriol.">
        <title>Complete genome sequences for the anaerobic, extremely thermophilic plant biomass-degrading bacteria Caldicellulosiruptor hydrothermalis, Caldicellulosiruptor kristjanssonii, Caldicellulosiruptor kronotskyensis, Caldicellulosiruptor owensenis, and Caldicellulosiruptor lactoaceticus.</title>
        <authorList>
            <person name="Blumer-Schuette S.E."/>
            <person name="Ozdemir I."/>
            <person name="Mistry D."/>
            <person name="Lucas S."/>
            <person name="Lapidus A."/>
            <person name="Cheng J.F."/>
            <person name="Goodwin L.A."/>
            <person name="Pitluck S."/>
            <person name="Land M.L."/>
            <person name="Hauser L.J."/>
            <person name="Woyke T."/>
            <person name="Mikhailova N."/>
            <person name="Pati A."/>
            <person name="Kyrpides N.C."/>
            <person name="Ivanova N."/>
            <person name="Detter J.C."/>
            <person name="Walston-Davenport K."/>
            <person name="Han S."/>
            <person name="Adams M.W."/>
            <person name="Kelly R.M."/>
        </authorList>
    </citation>
    <scope>NUCLEOTIDE SEQUENCE [LARGE SCALE GENOMIC DNA]</scope>
    <source>
        <strain evidence="2">ATCC 700853 / DSM 12137 / I77R1B</strain>
    </source>
</reference>
<dbReference type="OrthoDB" id="9894655at2"/>
<dbReference type="STRING" id="632335.Calkr_2179"/>
<gene>
    <name evidence="1" type="ordered locus">Calkr_2179</name>
</gene>
<organism evidence="1 2">
    <name type="scientific">Caldicellulosiruptor acetigenus (strain ATCC 700853 / DSM 12137 / I77R1B)</name>
    <name type="common">Caldicellulosiruptor kristjanssonii</name>
    <dbReference type="NCBI Taxonomy" id="632335"/>
    <lineage>
        <taxon>Bacteria</taxon>
        <taxon>Bacillati</taxon>
        <taxon>Bacillota</taxon>
        <taxon>Bacillota incertae sedis</taxon>
        <taxon>Caldicellulosiruptorales</taxon>
        <taxon>Caldicellulosiruptoraceae</taxon>
        <taxon>Caldicellulosiruptor</taxon>
    </lineage>
</organism>
<dbReference type="EMBL" id="CP002326">
    <property type="protein sequence ID" value="ADQ41642.1"/>
    <property type="molecule type" value="Genomic_DNA"/>
</dbReference>